<reference evidence="5 6" key="2">
    <citation type="submission" date="2018-06" db="EMBL/GenBank/DDBJ databases">
        <title>Metagenomic assembly of (sub)arctic Cyanobacteria and their associated microbiome from non-axenic cultures.</title>
        <authorList>
            <person name="Baurain D."/>
        </authorList>
    </citation>
    <scope>NUCLEOTIDE SEQUENCE [LARGE SCALE GENOMIC DNA]</scope>
    <source>
        <strain evidence="5">ULC129bin1</strain>
    </source>
</reference>
<dbReference type="SUPFAM" id="SSF110921">
    <property type="entry name" value="2-isopropylmalate synthase LeuA, allosteric (dimerisation) domain"/>
    <property type="match status" value="1"/>
</dbReference>
<evidence type="ECO:0000256" key="1">
    <source>
        <dbReference type="ARBA" id="ARBA00006154"/>
    </source>
</evidence>
<dbReference type="Proteomes" id="UP000249354">
    <property type="component" value="Unassembled WGS sequence"/>
</dbReference>
<dbReference type="InterPro" id="IPR036230">
    <property type="entry name" value="LeuA_allosteric_dom_sf"/>
</dbReference>
<comment type="pathway">
    <text evidence="3">Amino-acid biosynthesis.</text>
</comment>
<evidence type="ECO:0000259" key="4">
    <source>
        <dbReference type="SMART" id="SM00917"/>
    </source>
</evidence>
<dbReference type="SMART" id="SM00917">
    <property type="entry name" value="LeuA_dimer"/>
    <property type="match status" value="1"/>
</dbReference>
<evidence type="ECO:0000256" key="3">
    <source>
        <dbReference type="ARBA" id="ARBA00029440"/>
    </source>
</evidence>
<dbReference type="GO" id="GO:0009098">
    <property type="term" value="P:L-leucine biosynthetic process"/>
    <property type="evidence" value="ECO:0007669"/>
    <property type="project" value="InterPro"/>
</dbReference>
<sequence>MFSFGQQYFQSINYDYKASGQSLTRFQLKGFKVNYNVLQSEVQCNIGAQAMIKVSVDNQDVLEVAECAGPVSALDKALRKALVQFYPVIDSFYLTDYKVRILNGEAGTSARIRVLVESSDDHQRWSTIGVSANILEASYQAVASGIEYGLCRVVPAVALI</sequence>
<gene>
    <name evidence="5" type="ORF">DCF25_13875</name>
</gene>
<evidence type="ECO:0000256" key="2">
    <source>
        <dbReference type="ARBA" id="ARBA00022679"/>
    </source>
</evidence>
<dbReference type="GO" id="GO:0003852">
    <property type="term" value="F:2-isopropylmalate synthase activity"/>
    <property type="evidence" value="ECO:0007669"/>
    <property type="project" value="InterPro"/>
</dbReference>
<comment type="caution">
    <text evidence="5">The sequence shown here is derived from an EMBL/GenBank/DDBJ whole genome shotgun (WGS) entry which is preliminary data.</text>
</comment>
<proteinExistence type="inferred from homology"/>
<evidence type="ECO:0000313" key="5">
    <source>
        <dbReference type="EMBL" id="PZO15278.1"/>
    </source>
</evidence>
<dbReference type="InterPro" id="IPR013709">
    <property type="entry name" value="2-isopropylmalate_synth_dimer"/>
</dbReference>
<keyword evidence="2" id="KW-0808">Transferase</keyword>
<dbReference type="AlphaFoldDB" id="A0A2W4W7X6"/>
<dbReference type="EMBL" id="QBMC01000095">
    <property type="protein sequence ID" value="PZO15278.1"/>
    <property type="molecule type" value="Genomic_DNA"/>
</dbReference>
<dbReference type="Pfam" id="PF08502">
    <property type="entry name" value="LeuA_dimer"/>
    <property type="match status" value="1"/>
</dbReference>
<organism evidence="5 6">
    <name type="scientific">Leptolyngbya foveolarum</name>
    <dbReference type="NCBI Taxonomy" id="47253"/>
    <lineage>
        <taxon>Bacteria</taxon>
        <taxon>Bacillati</taxon>
        <taxon>Cyanobacteriota</taxon>
        <taxon>Cyanophyceae</taxon>
        <taxon>Leptolyngbyales</taxon>
        <taxon>Leptolyngbyaceae</taxon>
        <taxon>Leptolyngbya group</taxon>
        <taxon>Leptolyngbya</taxon>
    </lineage>
</organism>
<name>A0A2W4W7X6_9CYAN</name>
<evidence type="ECO:0000313" key="6">
    <source>
        <dbReference type="Proteomes" id="UP000249354"/>
    </source>
</evidence>
<protein>
    <recommendedName>
        <fullName evidence="4">2-isopropylmalate synthase LeuA allosteric (dimerisation) domain-containing protein</fullName>
    </recommendedName>
</protein>
<accession>A0A2W4W7X6</accession>
<feature type="domain" description="2-isopropylmalate synthase LeuA allosteric (dimerisation)" evidence="4">
    <location>
        <begin position="41"/>
        <end position="150"/>
    </location>
</feature>
<dbReference type="PANTHER" id="PTHR43538">
    <property type="entry name" value="ALPHA-IPM SYNTHASE/HOMOCITRATE SYNTHASE"/>
    <property type="match status" value="1"/>
</dbReference>
<comment type="similarity">
    <text evidence="1">Belongs to the alpha-IPM synthase/homocitrate synthase family.</text>
</comment>
<dbReference type="PANTHER" id="PTHR43538:SF1">
    <property type="entry name" value="(R)-CITRAMALATE SYNTHASE"/>
    <property type="match status" value="1"/>
</dbReference>
<dbReference type="InterPro" id="IPR005675">
    <property type="entry name" value="Citramal_synthase"/>
</dbReference>
<dbReference type="Gene3D" id="3.30.160.270">
    <property type="match status" value="1"/>
</dbReference>
<reference evidence="6" key="1">
    <citation type="submission" date="2018-04" db="EMBL/GenBank/DDBJ databases">
        <authorList>
            <person name="Cornet L."/>
        </authorList>
    </citation>
    <scope>NUCLEOTIDE SEQUENCE [LARGE SCALE GENOMIC DNA]</scope>
</reference>